<name>A0A7Z0SPR2_9GAMM</name>
<dbReference type="AlphaFoldDB" id="A0A7Z0SPR2"/>
<organism evidence="1 2">
    <name type="scientific">Vreelandella sedimenti</name>
    <dbReference type="NCBI Taxonomy" id="2729618"/>
    <lineage>
        <taxon>Bacteria</taxon>
        <taxon>Pseudomonadati</taxon>
        <taxon>Pseudomonadota</taxon>
        <taxon>Gammaproteobacteria</taxon>
        <taxon>Oceanospirillales</taxon>
        <taxon>Halomonadaceae</taxon>
        <taxon>Vreelandella</taxon>
    </lineage>
</organism>
<proteinExistence type="predicted"/>
<gene>
    <name evidence="1" type="ORF">HZU72_17585</name>
</gene>
<dbReference type="EMBL" id="JACCGK010000016">
    <property type="protein sequence ID" value="NYT74226.1"/>
    <property type="molecule type" value="Genomic_DNA"/>
</dbReference>
<dbReference type="Proteomes" id="UP000520876">
    <property type="component" value="Unassembled WGS sequence"/>
</dbReference>
<accession>A0A7Z0SPR2</accession>
<evidence type="ECO:0000313" key="2">
    <source>
        <dbReference type="Proteomes" id="UP000520876"/>
    </source>
</evidence>
<evidence type="ECO:0000313" key="1">
    <source>
        <dbReference type="EMBL" id="NYT74226.1"/>
    </source>
</evidence>
<dbReference type="RefSeq" id="WP_180094449.1">
    <property type="nucleotide sequence ID" value="NZ_JACCGK010000016.1"/>
</dbReference>
<sequence>MSLYLADDRRRKQEGEHLTNVVKVRFTDAELADIESAAAMTTGGRIAPLLHELSLEALEARRMKQAQLLDDLANGRALDDSARQVLADLMARNAERHLLDKVAQQAMA</sequence>
<keyword evidence="2" id="KW-1185">Reference proteome</keyword>
<comment type="caution">
    <text evidence="1">The sequence shown here is derived from an EMBL/GenBank/DDBJ whole genome shotgun (WGS) entry which is preliminary data.</text>
</comment>
<protein>
    <submittedName>
        <fullName evidence="1">Uncharacterized protein</fullName>
    </submittedName>
</protein>
<reference evidence="1 2" key="1">
    <citation type="submission" date="2020-07" db="EMBL/GenBank/DDBJ databases">
        <title>Halomonas sp. QX-2 draft genome sequence.</title>
        <authorList>
            <person name="Qiu X."/>
        </authorList>
    </citation>
    <scope>NUCLEOTIDE SEQUENCE [LARGE SCALE GENOMIC DNA]</scope>
    <source>
        <strain evidence="1 2">QX-2</strain>
    </source>
</reference>